<name>I0L6X7_9ACTN</name>
<evidence type="ECO:0000313" key="3">
    <source>
        <dbReference type="Proteomes" id="UP000003448"/>
    </source>
</evidence>
<dbReference type="EMBL" id="CAIE01000035">
    <property type="protein sequence ID" value="CCH19574.1"/>
    <property type="molecule type" value="Genomic_DNA"/>
</dbReference>
<dbReference type="Proteomes" id="UP000003448">
    <property type="component" value="Unassembled WGS sequence"/>
</dbReference>
<gene>
    <name evidence="2" type="ORF">MILUP08_44449</name>
</gene>
<comment type="caution">
    <text evidence="2">The sequence shown here is derived from an EMBL/GenBank/DDBJ whole genome shotgun (WGS) entry which is preliminary data.</text>
</comment>
<proteinExistence type="predicted"/>
<sequence>MALGRPMTSSKNLELDSSVQL</sequence>
<evidence type="ECO:0000256" key="1">
    <source>
        <dbReference type="SAM" id="MobiDB-lite"/>
    </source>
</evidence>
<feature type="compositionally biased region" description="Polar residues" evidence="1">
    <location>
        <begin position="7"/>
        <end position="21"/>
    </location>
</feature>
<feature type="region of interest" description="Disordered" evidence="1">
    <location>
        <begin position="1"/>
        <end position="21"/>
    </location>
</feature>
<dbReference type="AlphaFoldDB" id="I0L6X7"/>
<protein>
    <submittedName>
        <fullName evidence="2">Uncharacterized protein</fullName>
    </submittedName>
</protein>
<reference evidence="3" key="1">
    <citation type="journal article" date="2012" name="J. Bacteriol.">
        <title>Genome Sequence of Micromonospora lupini Lupac 08, Isolated from Root Nodules of Lupinus angustifolius.</title>
        <authorList>
            <person name="Alonso-Vega P."/>
            <person name="Normand P."/>
            <person name="Bacigalupe R."/>
            <person name="Pujic P."/>
            <person name="Lajus A."/>
            <person name="Vallenet D."/>
            <person name="Carro L."/>
            <person name="Coll P."/>
            <person name="Trujillo M.E."/>
        </authorList>
    </citation>
    <scope>NUCLEOTIDE SEQUENCE [LARGE SCALE GENOMIC DNA]</scope>
    <source>
        <strain evidence="3">Lupac 08</strain>
    </source>
</reference>
<evidence type="ECO:0000313" key="2">
    <source>
        <dbReference type="EMBL" id="CCH19574.1"/>
    </source>
</evidence>
<organism evidence="2 3">
    <name type="scientific">Micromonospora lupini str. Lupac 08</name>
    <dbReference type="NCBI Taxonomy" id="1150864"/>
    <lineage>
        <taxon>Bacteria</taxon>
        <taxon>Bacillati</taxon>
        <taxon>Actinomycetota</taxon>
        <taxon>Actinomycetes</taxon>
        <taxon>Micromonosporales</taxon>
        <taxon>Micromonosporaceae</taxon>
        <taxon>Micromonospora</taxon>
    </lineage>
</organism>
<accession>I0L6X7</accession>
<keyword evidence="3" id="KW-1185">Reference proteome</keyword>